<keyword evidence="2" id="KW-1185">Reference proteome</keyword>
<dbReference type="PANTHER" id="PTHR10151:SF120">
    <property type="entry name" value="BIS(5'-ADENOSYL)-TRIPHOSPHATASE"/>
    <property type="match status" value="1"/>
</dbReference>
<accession>A0ABT0MD77</accession>
<dbReference type="Proteomes" id="UP001203004">
    <property type="component" value="Unassembled WGS sequence"/>
</dbReference>
<dbReference type="InterPro" id="IPR002591">
    <property type="entry name" value="Phosphodiest/P_Trfase"/>
</dbReference>
<reference evidence="1 2" key="1">
    <citation type="submission" date="2022-05" db="EMBL/GenBank/DDBJ databases">
        <title>Sporolactobacillus sp nov CPB3-1, isolated from tree bark (Mangifera indica L.).</title>
        <authorList>
            <person name="Phuengjayaem S."/>
            <person name="Tanasupawat S."/>
        </authorList>
    </citation>
    <scope>NUCLEOTIDE SEQUENCE [LARGE SCALE GENOMIC DNA]</scope>
    <source>
        <strain evidence="1 2">CPB3-1</strain>
    </source>
</reference>
<dbReference type="SUPFAM" id="SSF53649">
    <property type="entry name" value="Alkaline phosphatase-like"/>
    <property type="match status" value="1"/>
</dbReference>
<evidence type="ECO:0000313" key="1">
    <source>
        <dbReference type="EMBL" id="MCL1632821.1"/>
    </source>
</evidence>
<dbReference type="PANTHER" id="PTHR10151">
    <property type="entry name" value="ECTONUCLEOTIDE PYROPHOSPHATASE/PHOSPHODIESTERASE"/>
    <property type="match status" value="1"/>
</dbReference>
<sequence>MKTSDKKKHLFMISLDAVSTRDVDFLRTLPNFSQLCARGTLVRNVQSIFPSNTYPCHSSIITGVHPRTHGLIENVFTQPGTDDPDWRRDTRLLTVPTLYEKAAEYGCKVCSIFYPVTCGAPIKWNFPEVPGHLGLAERISITLRGGSPWFILSSLLKNGSHLKKMAEPYIDEFTTHIALNAVKKKPNLLLLHLLDVDEHKHHNGPDSAAVKDALKRIDNRLGLLVRQAEQYWGKENTAFILFSDHGCNSVRQSKDPNDWLRESGLIYEEHSNNETRYDAFFHNAGGTAFLKIYNPQASGPADSLLEELTNKPEVRRLVTKNELAISGLDQEFIAGIEAADGFSFGQPVKGAHGYCLDHEDYQPFYLAVGNGISENMVTIGGCIVDICPLAARLLGIPLWPMDGRDRLREVL</sequence>
<dbReference type="Pfam" id="PF01663">
    <property type="entry name" value="Phosphodiest"/>
    <property type="match status" value="1"/>
</dbReference>
<evidence type="ECO:0000313" key="2">
    <source>
        <dbReference type="Proteomes" id="UP001203004"/>
    </source>
</evidence>
<dbReference type="EMBL" id="JAMAST010000023">
    <property type="protein sequence ID" value="MCL1632821.1"/>
    <property type="molecule type" value="Genomic_DNA"/>
</dbReference>
<comment type="caution">
    <text evidence="1">The sequence shown here is derived from an EMBL/GenBank/DDBJ whole genome shotgun (WGS) entry which is preliminary data.</text>
</comment>
<dbReference type="RefSeq" id="WP_249103431.1">
    <property type="nucleotide sequence ID" value="NZ_JAMAST010000023.1"/>
</dbReference>
<dbReference type="Gene3D" id="3.40.720.10">
    <property type="entry name" value="Alkaline Phosphatase, subunit A"/>
    <property type="match status" value="1"/>
</dbReference>
<protein>
    <submittedName>
        <fullName evidence="1">Ectonucleotide pyrophosphatase/phosphodiesterase</fullName>
    </submittedName>
</protein>
<dbReference type="CDD" id="cd16018">
    <property type="entry name" value="Enpp"/>
    <property type="match status" value="1"/>
</dbReference>
<gene>
    <name evidence="1" type="ORF">M3N64_12915</name>
</gene>
<name>A0ABT0MD77_9BACL</name>
<dbReference type="InterPro" id="IPR017850">
    <property type="entry name" value="Alkaline_phosphatase_core_sf"/>
</dbReference>
<proteinExistence type="predicted"/>
<organism evidence="1 2">
    <name type="scientific">Sporolactobacillus mangiferae</name>
    <dbReference type="NCBI Taxonomy" id="2940498"/>
    <lineage>
        <taxon>Bacteria</taxon>
        <taxon>Bacillati</taxon>
        <taxon>Bacillota</taxon>
        <taxon>Bacilli</taxon>
        <taxon>Bacillales</taxon>
        <taxon>Sporolactobacillaceae</taxon>
        <taxon>Sporolactobacillus</taxon>
    </lineage>
</organism>